<dbReference type="GO" id="GO:0005741">
    <property type="term" value="C:mitochondrial outer membrane"/>
    <property type="evidence" value="ECO:0007669"/>
    <property type="project" value="TreeGrafter"/>
</dbReference>
<comment type="subcellular location">
    <subcellularLocation>
        <location evidence="1">Endoplasmic reticulum membrane</location>
        <topology evidence="1">Single-pass membrane protein</topology>
    </subcellularLocation>
</comment>
<evidence type="ECO:0000256" key="3">
    <source>
        <dbReference type="ARBA" id="ARBA00022692"/>
    </source>
</evidence>
<keyword evidence="8" id="KW-0411">Iron-sulfur</keyword>
<dbReference type="SMART" id="SM00704">
    <property type="entry name" value="ZnF_CDGSH"/>
    <property type="match status" value="1"/>
</dbReference>
<keyword evidence="4" id="KW-0001">2Fe-2S</keyword>
<evidence type="ECO:0000259" key="12">
    <source>
        <dbReference type="SMART" id="SM00704"/>
    </source>
</evidence>
<name>A0A8S1D5L4_9INSE</name>
<dbReference type="Gene3D" id="3.40.5.90">
    <property type="entry name" value="CDGSH iron-sulfur domain, mitoNEET-type"/>
    <property type="match status" value="1"/>
</dbReference>
<dbReference type="PANTHER" id="PTHR13680">
    <property type="entry name" value="CDGSH IRON-SULFUR DOMAIN-CONTAINING PROTEIN 1"/>
    <property type="match status" value="1"/>
</dbReference>
<dbReference type="InterPro" id="IPR019610">
    <property type="entry name" value="FeS-contain_mitoNEET_N"/>
</dbReference>
<evidence type="ECO:0000256" key="1">
    <source>
        <dbReference type="ARBA" id="ARBA00004389"/>
    </source>
</evidence>
<dbReference type="OrthoDB" id="449252at2759"/>
<keyword evidence="9 11" id="KW-0472">Membrane</keyword>
<evidence type="ECO:0000256" key="4">
    <source>
        <dbReference type="ARBA" id="ARBA00022714"/>
    </source>
</evidence>
<dbReference type="Pfam" id="PF10660">
    <property type="entry name" value="MitoNEET_N"/>
    <property type="match status" value="1"/>
</dbReference>
<evidence type="ECO:0000256" key="10">
    <source>
        <dbReference type="ARBA" id="ARBA00034078"/>
    </source>
</evidence>
<evidence type="ECO:0000256" key="11">
    <source>
        <dbReference type="SAM" id="Phobius"/>
    </source>
</evidence>
<feature type="domain" description="Iron-binding zinc finger CDGSH type" evidence="12">
    <location>
        <begin position="77"/>
        <end position="115"/>
    </location>
</feature>
<accession>A0A8S1D5L4</accession>
<dbReference type="PANTHER" id="PTHR13680:SF5">
    <property type="entry name" value="CDGSH IRON-SULFUR DOMAIN-CONTAINING PROTEIN 1"/>
    <property type="match status" value="1"/>
</dbReference>
<proteinExistence type="inferred from homology"/>
<reference evidence="13 14" key="1">
    <citation type="submission" date="2020-04" db="EMBL/GenBank/DDBJ databases">
        <authorList>
            <person name="Alioto T."/>
            <person name="Alioto T."/>
            <person name="Gomez Garrido J."/>
        </authorList>
    </citation>
    <scope>NUCLEOTIDE SEQUENCE [LARGE SCALE GENOMIC DNA]</scope>
</reference>
<comment type="caution">
    <text evidence="13">The sequence shown here is derived from an EMBL/GenBank/DDBJ whole genome shotgun (WGS) entry which is preliminary data.</text>
</comment>
<evidence type="ECO:0000256" key="9">
    <source>
        <dbReference type="ARBA" id="ARBA00023136"/>
    </source>
</evidence>
<dbReference type="Proteomes" id="UP000494165">
    <property type="component" value="Unassembled WGS sequence"/>
</dbReference>
<comment type="cofactor">
    <cofactor evidence="10">
        <name>[2Fe-2S] cluster</name>
        <dbReference type="ChEBI" id="CHEBI:190135"/>
    </cofactor>
</comment>
<comment type="similarity">
    <text evidence="2">Belongs to the CISD protein family. CISD2 subfamily.</text>
</comment>
<evidence type="ECO:0000256" key="5">
    <source>
        <dbReference type="ARBA" id="ARBA00022723"/>
    </source>
</evidence>
<evidence type="ECO:0000313" key="14">
    <source>
        <dbReference type="Proteomes" id="UP000494165"/>
    </source>
</evidence>
<gene>
    <name evidence="13" type="ORF">CLODIP_2_CD15562</name>
</gene>
<feature type="transmembrane region" description="Helical" evidence="11">
    <location>
        <begin position="36"/>
        <end position="54"/>
    </location>
</feature>
<keyword evidence="3 11" id="KW-0812">Transmembrane</keyword>
<dbReference type="FunFam" id="3.40.5.90:FF:000001">
    <property type="entry name" value="CDGSH iron-sulfur domain-containing protein 1"/>
    <property type="match status" value="1"/>
</dbReference>
<dbReference type="AlphaFoldDB" id="A0A8S1D5L4"/>
<keyword evidence="6 11" id="KW-1133">Transmembrane helix</keyword>
<dbReference type="Pfam" id="PF09360">
    <property type="entry name" value="zf-CDGSH"/>
    <property type="match status" value="1"/>
</dbReference>
<dbReference type="GO" id="GO:0005789">
    <property type="term" value="C:endoplasmic reticulum membrane"/>
    <property type="evidence" value="ECO:0007669"/>
    <property type="project" value="UniProtKB-SubCell"/>
</dbReference>
<evidence type="ECO:0000256" key="7">
    <source>
        <dbReference type="ARBA" id="ARBA00023004"/>
    </source>
</evidence>
<keyword evidence="5" id="KW-0479">Metal-binding</keyword>
<organism evidence="13 14">
    <name type="scientific">Cloeon dipterum</name>
    <dbReference type="NCBI Taxonomy" id="197152"/>
    <lineage>
        <taxon>Eukaryota</taxon>
        <taxon>Metazoa</taxon>
        <taxon>Ecdysozoa</taxon>
        <taxon>Arthropoda</taxon>
        <taxon>Hexapoda</taxon>
        <taxon>Insecta</taxon>
        <taxon>Pterygota</taxon>
        <taxon>Palaeoptera</taxon>
        <taxon>Ephemeroptera</taxon>
        <taxon>Pisciforma</taxon>
        <taxon>Baetidae</taxon>
        <taxon>Cloeon</taxon>
    </lineage>
</organism>
<dbReference type="InterPro" id="IPR018967">
    <property type="entry name" value="FeS-contain_CDGSH-typ"/>
</dbReference>
<evidence type="ECO:0000313" key="13">
    <source>
        <dbReference type="EMBL" id="CAB3377446.1"/>
    </source>
</evidence>
<evidence type="ECO:0000256" key="2">
    <source>
        <dbReference type="ARBA" id="ARBA00008624"/>
    </source>
</evidence>
<dbReference type="EMBL" id="CADEPI010000145">
    <property type="protein sequence ID" value="CAB3377446.1"/>
    <property type="molecule type" value="Genomic_DNA"/>
</dbReference>
<evidence type="ECO:0000256" key="8">
    <source>
        <dbReference type="ARBA" id="ARBA00023014"/>
    </source>
</evidence>
<dbReference type="GO" id="GO:0010506">
    <property type="term" value="P:regulation of autophagy"/>
    <property type="evidence" value="ECO:0007669"/>
    <property type="project" value="InterPro"/>
</dbReference>
<sequence>MEPISHLVKVSLPNYLSNLPLPDSIGGWFRLGFKDWLRLVPFGAAVGGLGYMSYRAFCPKGRCQGKVNPNIKKDVAKVVDSVDIEDITEKAAFCRCWRSKKFPYCDGSHGPMNKELGDNVGPIIVKHK</sequence>
<keyword evidence="7" id="KW-0408">Iron</keyword>
<protein>
    <recommendedName>
        <fullName evidence="12">Iron-binding zinc finger CDGSH type domain-containing protein</fullName>
    </recommendedName>
</protein>
<dbReference type="InterPro" id="IPR042216">
    <property type="entry name" value="MitoNEET_CISD"/>
</dbReference>
<dbReference type="InterPro" id="IPR045131">
    <property type="entry name" value="CISD1/2"/>
</dbReference>
<keyword evidence="14" id="KW-1185">Reference proteome</keyword>
<dbReference type="GO" id="GO:0046872">
    <property type="term" value="F:metal ion binding"/>
    <property type="evidence" value="ECO:0007669"/>
    <property type="project" value="UniProtKB-KW"/>
</dbReference>
<dbReference type="GO" id="GO:0051537">
    <property type="term" value="F:2 iron, 2 sulfur cluster binding"/>
    <property type="evidence" value="ECO:0007669"/>
    <property type="project" value="UniProtKB-KW"/>
</dbReference>
<evidence type="ECO:0000256" key="6">
    <source>
        <dbReference type="ARBA" id="ARBA00022989"/>
    </source>
</evidence>